<name>V5BB09_TRYCR</name>
<comment type="caution">
    <text evidence="1">The sequence shown here is derived from an EMBL/GenBank/DDBJ whole genome shotgun (WGS) entry which is preliminary data.</text>
</comment>
<dbReference type="AlphaFoldDB" id="V5BB09"/>
<evidence type="ECO:0000313" key="1">
    <source>
        <dbReference type="EMBL" id="ESS61553.1"/>
    </source>
</evidence>
<dbReference type="VEuPathDB" id="TriTrypDB:TCDM_10862"/>
<dbReference type="EMBL" id="AYLP01000273">
    <property type="protein sequence ID" value="ESS61553.1"/>
    <property type="molecule type" value="Genomic_DNA"/>
</dbReference>
<dbReference type="Proteomes" id="UP000017861">
    <property type="component" value="Unassembled WGS sequence"/>
</dbReference>
<organism evidence="1 2">
    <name type="scientific">Trypanosoma cruzi Dm28c</name>
    <dbReference type="NCBI Taxonomy" id="1416333"/>
    <lineage>
        <taxon>Eukaryota</taxon>
        <taxon>Discoba</taxon>
        <taxon>Euglenozoa</taxon>
        <taxon>Kinetoplastea</taxon>
        <taxon>Metakinetoplastina</taxon>
        <taxon>Trypanosomatida</taxon>
        <taxon>Trypanosomatidae</taxon>
        <taxon>Trypanosoma</taxon>
        <taxon>Schizotrypanum</taxon>
    </lineage>
</organism>
<sequence length="88" mass="9713">MEIELSDIPAQATQISGGGVSFPDMTCNAYCVSPLYFHPFTWTRTNICHPTLQGRRTASHDRQACCHDGNMSSLPCVKLTVMLPPRCV</sequence>
<accession>V5BB09</accession>
<proteinExistence type="predicted"/>
<evidence type="ECO:0000313" key="2">
    <source>
        <dbReference type="Proteomes" id="UP000017861"/>
    </source>
</evidence>
<gene>
    <name evidence="1" type="ORF">TCDM_10862</name>
</gene>
<reference evidence="1 2" key="1">
    <citation type="journal article" date="2014" name="Genome Announc.">
        <title>Trypanosoma cruzi Clone Dm28c Draft Genome Sequence.</title>
        <authorList>
            <person name="Grisard E.C."/>
            <person name="Teixeira S.M."/>
            <person name="de Almeida L.G."/>
            <person name="Stoco P.H."/>
            <person name="Gerber A.L."/>
            <person name="Talavera-Lopez C."/>
            <person name="Lima O.C."/>
            <person name="Andersson B."/>
            <person name="de Vasconcelos A.T."/>
        </authorList>
    </citation>
    <scope>NUCLEOTIDE SEQUENCE [LARGE SCALE GENOMIC DNA]</scope>
    <source>
        <strain evidence="1 2">Dm28c</strain>
    </source>
</reference>
<protein>
    <submittedName>
        <fullName evidence="1">Uncharacterized protein</fullName>
    </submittedName>
</protein>